<keyword evidence="4" id="KW-0597">Phosphoprotein</keyword>
<dbReference type="PANTHER" id="PTHR43711">
    <property type="entry name" value="TWO-COMPONENT HISTIDINE KINASE"/>
    <property type="match status" value="1"/>
</dbReference>
<dbReference type="Proteomes" id="UP000317998">
    <property type="component" value="Unassembled WGS sequence"/>
</dbReference>
<dbReference type="FunFam" id="1.10.287.130:FF:000001">
    <property type="entry name" value="Two-component sensor histidine kinase"/>
    <property type="match status" value="1"/>
</dbReference>
<comment type="caution">
    <text evidence="10">The sequence shown here is derived from an EMBL/GenBank/DDBJ whole genome shotgun (WGS) entry which is preliminary data.</text>
</comment>
<evidence type="ECO:0000313" key="10">
    <source>
        <dbReference type="EMBL" id="TQL48284.1"/>
    </source>
</evidence>
<accession>A0A542YK45</accession>
<dbReference type="CDD" id="cd00082">
    <property type="entry name" value="HisKA"/>
    <property type="match status" value="1"/>
</dbReference>
<dbReference type="Pfam" id="PF00512">
    <property type="entry name" value="HisKA"/>
    <property type="match status" value="1"/>
</dbReference>
<dbReference type="AlphaFoldDB" id="A0A542YK45"/>
<dbReference type="SUPFAM" id="SSF47384">
    <property type="entry name" value="Homodimeric domain of signal transducing histidine kinase"/>
    <property type="match status" value="1"/>
</dbReference>
<reference evidence="10 11" key="1">
    <citation type="submission" date="2019-06" db="EMBL/GenBank/DDBJ databases">
        <title>Sequencing the genomes of 1000 actinobacteria strains.</title>
        <authorList>
            <person name="Klenk H.-P."/>
        </authorList>
    </citation>
    <scope>NUCLEOTIDE SEQUENCE [LARGE SCALE GENOMIC DNA]</scope>
    <source>
        <strain evidence="10 11">DSM 26477</strain>
    </source>
</reference>
<comment type="catalytic activity">
    <reaction evidence="1">
        <text>ATP + protein L-histidine = ADP + protein N-phospho-L-histidine.</text>
        <dbReference type="EC" id="2.7.13.3"/>
    </reaction>
</comment>
<dbReference type="InterPro" id="IPR005467">
    <property type="entry name" value="His_kinase_dom"/>
</dbReference>
<dbReference type="SMART" id="SM00387">
    <property type="entry name" value="HATPase_c"/>
    <property type="match status" value="1"/>
</dbReference>
<dbReference type="Pfam" id="PF02518">
    <property type="entry name" value="HATPase_c"/>
    <property type="match status" value="1"/>
</dbReference>
<evidence type="ECO:0000259" key="9">
    <source>
        <dbReference type="PROSITE" id="PS50109"/>
    </source>
</evidence>
<dbReference type="EC" id="2.7.13.3" evidence="3"/>
<proteinExistence type="predicted"/>
<evidence type="ECO:0000313" key="11">
    <source>
        <dbReference type="Proteomes" id="UP000317998"/>
    </source>
</evidence>
<dbReference type="RefSeq" id="WP_036294215.1">
    <property type="nucleotide sequence ID" value="NZ_VFOM01000001.1"/>
</dbReference>
<feature type="transmembrane region" description="Helical" evidence="8">
    <location>
        <begin position="12"/>
        <end position="33"/>
    </location>
</feature>
<dbReference type="InterPro" id="IPR004358">
    <property type="entry name" value="Sig_transdc_His_kin-like_C"/>
</dbReference>
<dbReference type="SUPFAM" id="SSF55874">
    <property type="entry name" value="ATPase domain of HSP90 chaperone/DNA topoisomerase II/histidine kinase"/>
    <property type="match status" value="1"/>
</dbReference>
<evidence type="ECO:0000256" key="2">
    <source>
        <dbReference type="ARBA" id="ARBA00004236"/>
    </source>
</evidence>
<evidence type="ECO:0000256" key="8">
    <source>
        <dbReference type="SAM" id="Phobius"/>
    </source>
</evidence>
<dbReference type="SMART" id="SM00388">
    <property type="entry name" value="HisKA"/>
    <property type="match status" value="1"/>
</dbReference>
<dbReference type="Gene3D" id="3.30.565.10">
    <property type="entry name" value="Histidine kinase-like ATPase, C-terminal domain"/>
    <property type="match status" value="1"/>
</dbReference>
<dbReference type="Gene3D" id="1.10.287.130">
    <property type="match status" value="1"/>
</dbReference>
<dbReference type="InterPro" id="IPR003661">
    <property type="entry name" value="HisK_dim/P_dom"/>
</dbReference>
<dbReference type="InterPro" id="IPR036890">
    <property type="entry name" value="HATPase_C_sf"/>
</dbReference>
<evidence type="ECO:0000256" key="7">
    <source>
        <dbReference type="ARBA" id="ARBA00023012"/>
    </source>
</evidence>
<sequence>MIFRRATIRLTVAYTVIQLAIFAIFAIGVYTFVTGTFDFDAAESDGEGAVNAAEQGFALLRTALIVFYACLLVVIPLFSWLMARSALKPIRVSFERQQQFVDGASHEMRTPLSVIQGELELALSRSRSPAEYQEAITVALTATGGLIRLTEDLLKLSRTSKAELSDSFTLIDLNEILPELVVAAAGRRDDVHIAVDTGPPLPVRGSAELLSRAIGNVLDNAVKFSGPGGAVTLSTTRGDGGAAVIRIDDDGIGMTPAELVHAFDRFWRAETSRTTPGHGLGLALTKQIMQAHDGSIALESWPGRGSTVTFKIPTATR</sequence>
<dbReference type="GO" id="GO:0005886">
    <property type="term" value="C:plasma membrane"/>
    <property type="evidence" value="ECO:0007669"/>
    <property type="project" value="UniProtKB-SubCell"/>
</dbReference>
<dbReference type="CDD" id="cd00075">
    <property type="entry name" value="HATPase"/>
    <property type="match status" value="1"/>
</dbReference>
<evidence type="ECO:0000256" key="4">
    <source>
        <dbReference type="ARBA" id="ARBA00022553"/>
    </source>
</evidence>
<keyword evidence="5" id="KW-0808">Transferase</keyword>
<dbReference type="GO" id="GO:0000155">
    <property type="term" value="F:phosphorelay sensor kinase activity"/>
    <property type="evidence" value="ECO:0007669"/>
    <property type="project" value="InterPro"/>
</dbReference>
<keyword evidence="8" id="KW-0472">Membrane</keyword>
<evidence type="ECO:0000256" key="3">
    <source>
        <dbReference type="ARBA" id="ARBA00012438"/>
    </source>
</evidence>
<evidence type="ECO:0000256" key="5">
    <source>
        <dbReference type="ARBA" id="ARBA00022679"/>
    </source>
</evidence>
<protein>
    <recommendedName>
        <fullName evidence="3">histidine kinase</fullName>
        <ecNumber evidence="3">2.7.13.3</ecNumber>
    </recommendedName>
</protein>
<comment type="subcellular location">
    <subcellularLocation>
        <location evidence="2">Cell membrane</location>
    </subcellularLocation>
</comment>
<gene>
    <name evidence="10" type="ORF">FB562_1373</name>
</gene>
<dbReference type="EMBL" id="VFOM01000001">
    <property type="protein sequence ID" value="TQL48284.1"/>
    <property type="molecule type" value="Genomic_DNA"/>
</dbReference>
<dbReference type="PANTHER" id="PTHR43711:SF1">
    <property type="entry name" value="HISTIDINE KINASE 1"/>
    <property type="match status" value="1"/>
</dbReference>
<dbReference type="PROSITE" id="PS50109">
    <property type="entry name" value="HIS_KIN"/>
    <property type="match status" value="1"/>
</dbReference>
<dbReference type="InterPro" id="IPR036097">
    <property type="entry name" value="HisK_dim/P_sf"/>
</dbReference>
<feature type="transmembrane region" description="Helical" evidence="8">
    <location>
        <begin position="65"/>
        <end position="83"/>
    </location>
</feature>
<dbReference type="OrthoDB" id="9786919at2"/>
<dbReference type="InterPro" id="IPR003594">
    <property type="entry name" value="HATPase_dom"/>
</dbReference>
<keyword evidence="11" id="KW-1185">Reference proteome</keyword>
<dbReference type="PRINTS" id="PR00344">
    <property type="entry name" value="BCTRLSENSOR"/>
</dbReference>
<organism evidence="10 11">
    <name type="scientific">Homoserinimonas aerilata</name>
    <dbReference type="NCBI Taxonomy" id="1162970"/>
    <lineage>
        <taxon>Bacteria</taxon>
        <taxon>Bacillati</taxon>
        <taxon>Actinomycetota</taxon>
        <taxon>Actinomycetes</taxon>
        <taxon>Micrococcales</taxon>
        <taxon>Microbacteriaceae</taxon>
        <taxon>Homoserinimonas</taxon>
    </lineage>
</organism>
<keyword evidence="8" id="KW-1133">Transmembrane helix</keyword>
<keyword evidence="6 10" id="KW-0418">Kinase</keyword>
<keyword evidence="8" id="KW-0812">Transmembrane</keyword>
<dbReference type="InterPro" id="IPR050736">
    <property type="entry name" value="Sensor_HK_Regulatory"/>
</dbReference>
<keyword evidence="7" id="KW-0902">Two-component regulatory system</keyword>
<name>A0A542YK45_9MICO</name>
<evidence type="ECO:0000256" key="6">
    <source>
        <dbReference type="ARBA" id="ARBA00022777"/>
    </source>
</evidence>
<evidence type="ECO:0000256" key="1">
    <source>
        <dbReference type="ARBA" id="ARBA00000085"/>
    </source>
</evidence>
<feature type="domain" description="Histidine kinase" evidence="9">
    <location>
        <begin position="103"/>
        <end position="316"/>
    </location>
</feature>